<dbReference type="EMBL" id="CH473948">
    <property type="protein sequence ID" value="EDM03971.1"/>
    <property type="molecule type" value="Genomic_DNA"/>
</dbReference>
<dbReference type="AlphaFoldDB" id="A6HD67"/>
<evidence type="ECO:0000313" key="3">
    <source>
        <dbReference type="RGD" id="727970"/>
    </source>
</evidence>
<accession>A6HD67</accession>
<protein>
    <submittedName>
        <fullName evidence="1">Ras homolog gene family, member T2, isoform CRA_b</fullName>
    </submittedName>
</protein>
<gene>
    <name evidence="1 3" type="primary">Rhot2</name>
    <name evidence="1" type="ORF">rCG_33595</name>
</gene>
<dbReference type="Proteomes" id="UP000234681">
    <property type="component" value="Chromosome 10"/>
</dbReference>
<evidence type="ECO:0000313" key="2">
    <source>
        <dbReference type="Proteomes" id="UP000234681"/>
    </source>
</evidence>
<dbReference type="RGD" id="727970">
    <property type="gene designation" value="Rhot2"/>
</dbReference>
<sequence>MLPPSRCILSLQPVCIERNSHSTSDSFSF</sequence>
<reference evidence="1 2" key="1">
    <citation type="submission" date="2005-07" db="EMBL/GenBank/DDBJ databases">
        <authorList>
            <person name="Mural R.J."/>
            <person name="Li P.W."/>
            <person name="Adams M.D."/>
            <person name="Amanatides P.G."/>
            <person name="Baden-Tillson H."/>
            <person name="Barnstead M."/>
            <person name="Chin S.H."/>
            <person name="Dew I."/>
            <person name="Evans C.A."/>
            <person name="Ferriera S."/>
            <person name="Flanigan M."/>
            <person name="Fosler C."/>
            <person name="Glodek A."/>
            <person name="Gu Z."/>
            <person name="Holt R.A."/>
            <person name="Jennings D."/>
            <person name="Kraft C.L."/>
            <person name="Lu F."/>
            <person name="Nguyen T."/>
            <person name="Nusskern D.R."/>
            <person name="Pfannkoch C.M."/>
            <person name="Sitter C."/>
            <person name="Sutton G.G."/>
            <person name="Venter J.C."/>
            <person name="Wang Z."/>
            <person name="Woodage T."/>
            <person name="Zheng X.H."/>
            <person name="Zhong F."/>
        </authorList>
    </citation>
    <scope>NUCLEOTIDE SEQUENCE [LARGE SCALE GENOMIC DNA]</scope>
    <source>
        <strain>BN</strain>
        <strain evidence="2">Sprague-Dawley</strain>
    </source>
</reference>
<evidence type="ECO:0000313" key="1">
    <source>
        <dbReference type="EMBL" id="EDM03971.1"/>
    </source>
</evidence>
<organism evidence="1 2">
    <name type="scientific">Rattus norvegicus</name>
    <name type="common">Rat</name>
    <dbReference type="NCBI Taxonomy" id="10116"/>
    <lineage>
        <taxon>Eukaryota</taxon>
        <taxon>Metazoa</taxon>
        <taxon>Chordata</taxon>
        <taxon>Craniata</taxon>
        <taxon>Vertebrata</taxon>
        <taxon>Euteleostomi</taxon>
        <taxon>Mammalia</taxon>
        <taxon>Eutheria</taxon>
        <taxon>Euarchontoglires</taxon>
        <taxon>Glires</taxon>
        <taxon>Rodentia</taxon>
        <taxon>Myomorpha</taxon>
        <taxon>Muroidea</taxon>
        <taxon>Muridae</taxon>
        <taxon>Murinae</taxon>
        <taxon>Rattus</taxon>
    </lineage>
</organism>
<name>A6HD67_RAT</name>
<proteinExistence type="predicted"/>